<evidence type="ECO:0000313" key="2">
    <source>
        <dbReference type="Proteomes" id="UP000606498"/>
    </source>
</evidence>
<gene>
    <name evidence="1" type="ORF">GCM10011520_02120</name>
</gene>
<name>A0ABQ1SU36_9GAMM</name>
<dbReference type="InterPro" id="IPR029058">
    <property type="entry name" value="AB_hydrolase_fold"/>
</dbReference>
<accession>A0ABQ1SU36</accession>
<dbReference type="EMBL" id="BMKO01000001">
    <property type="protein sequence ID" value="GGE64917.1"/>
    <property type="molecule type" value="Genomic_DNA"/>
</dbReference>
<evidence type="ECO:0008006" key="3">
    <source>
        <dbReference type="Google" id="ProtNLM"/>
    </source>
</evidence>
<proteinExistence type="predicted"/>
<organism evidence="1 2">
    <name type="scientific">Shewanella carassii</name>
    <dbReference type="NCBI Taxonomy" id="1987584"/>
    <lineage>
        <taxon>Bacteria</taxon>
        <taxon>Pseudomonadati</taxon>
        <taxon>Pseudomonadota</taxon>
        <taxon>Gammaproteobacteria</taxon>
        <taxon>Alteromonadales</taxon>
        <taxon>Shewanellaceae</taxon>
        <taxon>Shewanella</taxon>
    </lineage>
</organism>
<keyword evidence="2" id="KW-1185">Reference proteome</keyword>
<evidence type="ECO:0000313" key="1">
    <source>
        <dbReference type="EMBL" id="GGE64917.1"/>
    </source>
</evidence>
<dbReference type="Proteomes" id="UP000606498">
    <property type="component" value="Unassembled WGS sequence"/>
</dbReference>
<dbReference type="Gene3D" id="3.40.50.1820">
    <property type="entry name" value="alpha/beta hydrolase"/>
    <property type="match status" value="1"/>
</dbReference>
<sequence length="43" mass="4838">MVSEQTSSLVESAWLRVVKDATHMLPFEAPEHLAELIKKSLQS</sequence>
<protein>
    <recommendedName>
        <fullName evidence="3">Alpha/beta hydrolase</fullName>
    </recommendedName>
</protein>
<reference evidence="2" key="1">
    <citation type="journal article" date="2019" name="Int. J. Syst. Evol. Microbiol.">
        <title>The Global Catalogue of Microorganisms (GCM) 10K type strain sequencing project: providing services to taxonomists for standard genome sequencing and annotation.</title>
        <authorList>
            <consortium name="The Broad Institute Genomics Platform"/>
            <consortium name="The Broad Institute Genome Sequencing Center for Infectious Disease"/>
            <person name="Wu L."/>
            <person name="Ma J."/>
        </authorList>
    </citation>
    <scope>NUCLEOTIDE SEQUENCE [LARGE SCALE GENOMIC DNA]</scope>
    <source>
        <strain evidence="2">CGMCC 1.16033</strain>
    </source>
</reference>
<comment type="caution">
    <text evidence="1">The sequence shown here is derived from an EMBL/GenBank/DDBJ whole genome shotgun (WGS) entry which is preliminary data.</text>
</comment>